<sequence>MEKNKKAHLLIGLSLLILALVLGQGSAIPDMARGLVTGLGLGFLILSTGIEDKCKRKNI</sequence>
<proteinExistence type="predicted"/>
<protein>
    <submittedName>
        <fullName evidence="2">Uncharacterized protein</fullName>
    </submittedName>
</protein>
<name>A0ABS7YX50_9FIRM</name>
<dbReference type="EMBL" id="JAIWIY010000001">
    <property type="protein sequence ID" value="MCA2096306.1"/>
    <property type="molecule type" value="Genomic_DNA"/>
</dbReference>
<feature type="transmembrane region" description="Helical" evidence="1">
    <location>
        <begin position="33"/>
        <end position="50"/>
    </location>
</feature>
<comment type="caution">
    <text evidence="2">The sequence shown here is derived from an EMBL/GenBank/DDBJ whole genome shotgun (WGS) entry which is preliminary data.</text>
</comment>
<keyword evidence="1" id="KW-1133">Transmembrane helix</keyword>
<keyword evidence="1" id="KW-0472">Membrane</keyword>
<reference evidence="3" key="1">
    <citation type="submission" date="2023-07" db="EMBL/GenBank/DDBJ databases">
        <title>FDA dAtabase for Regulatory Grade micrObial Sequences (FDA-ARGOS): Supporting development and validation of Infectious Disease Dx tests.</title>
        <authorList>
            <person name="Sproer C."/>
            <person name="Gronow S."/>
            <person name="Severitt S."/>
            <person name="Schroder I."/>
            <person name="Tallon L."/>
            <person name="Sadzewicz L."/>
            <person name="Zhao X."/>
            <person name="Boylan J."/>
            <person name="Ott S."/>
            <person name="Bowen H."/>
            <person name="Vavikolanu K."/>
            <person name="Hazen T."/>
            <person name="Aluvathingal J."/>
            <person name="Nadendla S."/>
            <person name="Lowell S."/>
            <person name="Myers T."/>
            <person name="Yan Y."/>
        </authorList>
    </citation>
    <scope>NUCLEOTIDE SEQUENCE [LARGE SCALE GENOMIC DNA]</scope>
    <source>
        <strain evidence="3">FDAARGOS_1538</strain>
    </source>
</reference>
<gene>
    <name evidence="2" type="ORF">LDJ82_05175</name>
</gene>
<keyword evidence="3" id="KW-1185">Reference proteome</keyword>
<dbReference type="Proteomes" id="UP001198374">
    <property type="component" value="Unassembled WGS sequence"/>
</dbReference>
<evidence type="ECO:0000313" key="3">
    <source>
        <dbReference type="Proteomes" id="UP001198374"/>
    </source>
</evidence>
<accession>A0ABS7YX50</accession>
<keyword evidence="1" id="KW-0812">Transmembrane</keyword>
<evidence type="ECO:0000313" key="2">
    <source>
        <dbReference type="EMBL" id="MCA2096306.1"/>
    </source>
</evidence>
<evidence type="ECO:0000256" key="1">
    <source>
        <dbReference type="SAM" id="Phobius"/>
    </source>
</evidence>
<dbReference type="RefSeq" id="WP_209772821.1">
    <property type="nucleotide sequence ID" value="NZ_JAGGLO010000002.1"/>
</dbReference>
<organism evidence="2 3">
    <name type="scientific">Anaerococcus degeneri</name>
    <dbReference type="NCBI Taxonomy" id="361500"/>
    <lineage>
        <taxon>Bacteria</taxon>
        <taxon>Bacillati</taxon>
        <taxon>Bacillota</taxon>
        <taxon>Tissierellia</taxon>
        <taxon>Tissierellales</taxon>
        <taxon>Peptoniphilaceae</taxon>
        <taxon>Anaerococcus</taxon>
    </lineage>
</organism>